<dbReference type="AlphaFoldDB" id="A0A4Q7AHZ9"/>
<protein>
    <submittedName>
        <fullName evidence="1">Uncharacterized protein</fullName>
    </submittedName>
</protein>
<reference evidence="1 2" key="1">
    <citation type="submission" date="2019-02" db="EMBL/GenBank/DDBJ databases">
        <title>The Batch Genome Submission of Acinetobacter spp. strains.</title>
        <authorList>
            <person name="Qin J."/>
            <person name="Hu Y."/>
            <person name="Ye H."/>
            <person name="Wei L."/>
            <person name="Feng Y."/>
            <person name="Zong Z."/>
        </authorList>
    </citation>
    <scope>NUCLEOTIDE SEQUENCE [LARGE SCALE GENOMIC DNA]</scope>
    <source>
        <strain evidence="1 2">WCHAW060049</strain>
    </source>
</reference>
<keyword evidence="2" id="KW-1185">Reference proteome</keyword>
<dbReference type="Proteomes" id="UP000293863">
    <property type="component" value="Unassembled WGS sequence"/>
</dbReference>
<comment type="caution">
    <text evidence="1">The sequence shown here is derived from an EMBL/GenBank/DDBJ whole genome shotgun (WGS) entry which is preliminary data.</text>
</comment>
<sequence length="65" mass="7345">MHPKRENSINKIVLALAEKAGLDLSNHMTAYERLDVFAKNNKLPLPNKDTCGRLFKSAFESKESN</sequence>
<accession>A0A4Q7AHZ9</accession>
<organism evidence="1 2">
    <name type="scientific">Acinetobacter wuhouensis</name>
    <dbReference type="NCBI Taxonomy" id="1879050"/>
    <lineage>
        <taxon>Bacteria</taxon>
        <taxon>Pseudomonadati</taxon>
        <taxon>Pseudomonadota</taxon>
        <taxon>Gammaproteobacteria</taxon>
        <taxon>Moraxellales</taxon>
        <taxon>Moraxellaceae</taxon>
        <taxon>Acinetobacter</taxon>
    </lineage>
</organism>
<evidence type="ECO:0000313" key="2">
    <source>
        <dbReference type="Proteomes" id="UP000293863"/>
    </source>
</evidence>
<dbReference type="EMBL" id="SGSQ01000009">
    <property type="protein sequence ID" value="RZG47074.1"/>
    <property type="molecule type" value="Genomic_DNA"/>
</dbReference>
<gene>
    <name evidence="1" type="ORF">EXU28_07235</name>
</gene>
<name>A0A4Q7AHZ9_9GAMM</name>
<proteinExistence type="predicted"/>
<evidence type="ECO:0000313" key="1">
    <source>
        <dbReference type="EMBL" id="RZG47074.1"/>
    </source>
</evidence>